<proteinExistence type="predicted"/>
<dbReference type="InterPro" id="IPR043502">
    <property type="entry name" value="DNA/RNA_pol_sf"/>
</dbReference>
<evidence type="ECO:0000313" key="3">
    <source>
        <dbReference type="Proteomes" id="UP000824469"/>
    </source>
</evidence>
<sequence>NHTWDLVSLPKGRKMVRCKWVYRTKDIVDGSIDKYKARLVAKDFSQVEGIDYSETFAPVAKMDYVRLVLAIAASHGWPVYQMDMKSAFLHGDLKEEIYMGQPAGFVQDSSL</sequence>
<keyword evidence="3" id="KW-1185">Reference proteome</keyword>
<dbReference type="EMBL" id="JAHRHJ020000010">
    <property type="protein sequence ID" value="KAH9296875.1"/>
    <property type="molecule type" value="Genomic_DNA"/>
</dbReference>
<reference evidence="2 3" key="1">
    <citation type="journal article" date="2021" name="Nat. Plants">
        <title>The Taxus genome provides insights into paclitaxel biosynthesis.</title>
        <authorList>
            <person name="Xiong X."/>
            <person name="Gou J."/>
            <person name="Liao Q."/>
            <person name="Li Y."/>
            <person name="Zhou Q."/>
            <person name="Bi G."/>
            <person name="Li C."/>
            <person name="Du R."/>
            <person name="Wang X."/>
            <person name="Sun T."/>
            <person name="Guo L."/>
            <person name="Liang H."/>
            <person name="Lu P."/>
            <person name="Wu Y."/>
            <person name="Zhang Z."/>
            <person name="Ro D.K."/>
            <person name="Shang Y."/>
            <person name="Huang S."/>
            <person name="Yan J."/>
        </authorList>
    </citation>
    <scope>NUCLEOTIDE SEQUENCE [LARGE SCALE GENOMIC DNA]</scope>
    <source>
        <strain evidence="2">Ta-2019</strain>
    </source>
</reference>
<evidence type="ECO:0000313" key="2">
    <source>
        <dbReference type="EMBL" id="KAH9296875.1"/>
    </source>
</evidence>
<protein>
    <recommendedName>
        <fullName evidence="1">Reverse transcriptase Ty1/copia-type domain-containing protein</fullName>
    </recommendedName>
</protein>
<feature type="non-terminal residue" evidence="2">
    <location>
        <position position="111"/>
    </location>
</feature>
<evidence type="ECO:0000259" key="1">
    <source>
        <dbReference type="Pfam" id="PF07727"/>
    </source>
</evidence>
<comment type="caution">
    <text evidence="2">The sequence shown here is derived from an EMBL/GenBank/DDBJ whole genome shotgun (WGS) entry which is preliminary data.</text>
</comment>
<dbReference type="SUPFAM" id="SSF56672">
    <property type="entry name" value="DNA/RNA polymerases"/>
    <property type="match status" value="1"/>
</dbReference>
<name>A0AA38FC92_TAXCH</name>
<dbReference type="Proteomes" id="UP000824469">
    <property type="component" value="Unassembled WGS sequence"/>
</dbReference>
<accession>A0AA38FC92</accession>
<gene>
    <name evidence="2" type="ORF">KI387_028557</name>
</gene>
<dbReference type="InterPro" id="IPR013103">
    <property type="entry name" value="RVT_2"/>
</dbReference>
<organism evidence="2 3">
    <name type="scientific">Taxus chinensis</name>
    <name type="common">Chinese yew</name>
    <name type="synonym">Taxus wallichiana var. chinensis</name>
    <dbReference type="NCBI Taxonomy" id="29808"/>
    <lineage>
        <taxon>Eukaryota</taxon>
        <taxon>Viridiplantae</taxon>
        <taxon>Streptophyta</taxon>
        <taxon>Embryophyta</taxon>
        <taxon>Tracheophyta</taxon>
        <taxon>Spermatophyta</taxon>
        <taxon>Pinopsida</taxon>
        <taxon>Pinidae</taxon>
        <taxon>Conifers II</taxon>
        <taxon>Cupressales</taxon>
        <taxon>Taxaceae</taxon>
        <taxon>Taxus</taxon>
    </lineage>
</organism>
<feature type="non-terminal residue" evidence="2">
    <location>
        <position position="1"/>
    </location>
</feature>
<feature type="domain" description="Reverse transcriptase Ty1/copia-type" evidence="1">
    <location>
        <begin position="1"/>
        <end position="108"/>
    </location>
</feature>
<dbReference type="AlphaFoldDB" id="A0AA38FC92"/>
<dbReference type="Pfam" id="PF07727">
    <property type="entry name" value="RVT_2"/>
    <property type="match status" value="1"/>
</dbReference>
<dbReference type="OMA" id="IMECPSA"/>